<gene>
    <name evidence="2" type="ORF">A2U01_0037566</name>
</gene>
<accession>A0A392PX83</accession>
<dbReference type="PANTHER" id="PTHR33116">
    <property type="entry name" value="REVERSE TRANSCRIPTASE ZINC-BINDING DOMAIN-CONTAINING PROTEIN-RELATED-RELATED"/>
    <property type="match status" value="1"/>
</dbReference>
<evidence type="ECO:0000313" key="3">
    <source>
        <dbReference type="Proteomes" id="UP000265520"/>
    </source>
</evidence>
<protein>
    <submittedName>
        <fullName evidence="2">Ribonuclease H protein</fullName>
    </submittedName>
</protein>
<keyword evidence="1" id="KW-0812">Transmembrane</keyword>
<keyword evidence="1" id="KW-1133">Transmembrane helix</keyword>
<dbReference type="PANTHER" id="PTHR33116:SF78">
    <property type="entry name" value="OS12G0587133 PROTEIN"/>
    <property type="match status" value="1"/>
</dbReference>
<keyword evidence="3" id="KW-1185">Reference proteome</keyword>
<name>A0A392PX83_9FABA</name>
<comment type="caution">
    <text evidence="2">The sequence shown here is derived from an EMBL/GenBank/DDBJ whole genome shotgun (WGS) entry which is preliminary data.</text>
</comment>
<feature type="non-terminal residue" evidence="2">
    <location>
        <position position="1"/>
    </location>
</feature>
<keyword evidence="1" id="KW-0472">Membrane</keyword>
<evidence type="ECO:0000313" key="2">
    <source>
        <dbReference type="EMBL" id="MCI16424.1"/>
    </source>
</evidence>
<reference evidence="2 3" key="1">
    <citation type="journal article" date="2018" name="Front. Plant Sci.">
        <title>Red Clover (Trifolium pratense) and Zigzag Clover (T. medium) - A Picture of Genomic Similarities and Differences.</title>
        <authorList>
            <person name="Dluhosova J."/>
            <person name="Istvanek J."/>
            <person name="Nedelnik J."/>
            <person name="Repkova J."/>
        </authorList>
    </citation>
    <scope>NUCLEOTIDE SEQUENCE [LARGE SCALE GENOMIC DNA]</scope>
    <source>
        <strain evidence="3">cv. 10/8</strain>
        <tissue evidence="2">Leaf</tissue>
    </source>
</reference>
<dbReference type="EMBL" id="LXQA010100784">
    <property type="protein sequence ID" value="MCI16424.1"/>
    <property type="molecule type" value="Genomic_DNA"/>
</dbReference>
<dbReference type="AlphaFoldDB" id="A0A392PX83"/>
<organism evidence="2 3">
    <name type="scientific">Trifolium medium</name>
    <dbReference type="NCBI Taxonomy" id="97028"/>
    <lineage>
        <taxon>Eukaryota</taxon>
        <taxon>Viridiplantae</taxon>
        <taxon>Streptophyta</taxon>
        <taxon>Embryophyta</taxon>
        <taxon>Tracheophyta</taxon>
        <taxon>Spermatophyta</taxon>
        <taxon>Magnoliopsida</taxon>
        <taxon>eudicotyledons</taxon>
        <taxon>Gunneridae</taxon>
        <taxon>Pentapetalae</taxon>
        <taxon>rosids</taxon>
        <taxon>fabids</taxon>
        <taxon>Fabales</taxon>
        <taxon>Fabaceae</taxon>
        <taxon>Papilionoideae</taxon>
        <taxon>50 kb inversion clade</taxon>
        <taxon>NPAAA clade</taxon>
        <taxon>Hologalegina</taxon>
        <taxon>IRL clade</taxon>
        <taxon>Trifolieae</taxon>
        <taxon>Trifolium</taxon>
    </lineage>
</organism>
<feature type="transmembrane region" description="Helical" evidence="1">
    <location>
        <begin position="13"/>
        <end position="33"/>
    </location>
</feature>
<evidence type="ECO:0000256" key="1">
    <source>
        <dbReference type="SAM" id="Phobius"/>
    </source>
</evidence>
<feature type="non-terminal residue" evidence="2">
    <location>
        <position position="208"/>
    </location>
</feature>
<sequence>TIEKRLSSWKNRYVSLGGRVSVLSSIPVFYLSFLKLPSKARKAIVRIQRNFLWGGAAGVRDKIPWVSWKDVCRPKCEGGLGVRDLKWFNMSLLAKWRWRLLGEDDLLWKKVLDARYGDVARPILTIGRGNNFSLWWKDLVGLGVERGLVGDWTHDVFIKKLGNGGSTRFWLDHWIGVAPLKEVFPRLYNISLQMDFTIQQMGEWVNDK</sequence>
<dbReference type="Proteomes" id="UP000265520">
    <property type="component" value="Unassembled WGS sequence"/>
</dbReference>
<proteinExistence type="predicted"/>